<dbReference type="AlphaFoldDB" id="A0A379CAH0"/>
<sequence length="105" mass="12043">MLNSNMTLNEILNTLQTFEDLGNETSCDIEVLEVFPTLLEALSENICSENHEQDYHRLKFSIQQLAILEQVYIKHLTKRFSSFNTQIGSVSRSTDRFMGVVNNGK</sequence>
<dbReference type="RefSeq" id="WP_115315768.1">
    <property type="nucleotide sequence ID" value="NZ_LWIF01000001.1"/>
</dbReference>
<evidence type="ECO:0000313" key="1">
    <source>
        <dbReference type="EMBL" id="SUB59283.1"/>
    </source>
</evidence>
<organism evidence="1 2">
    <name type="scientific">Phocoenobacter uteri</name>
    <dbReference type="NCBI Taxonomy" id="146806"/>
    <lineage>
        <taxon>Bacteria</taxon>
        <taxon>Pseudomonadati</taxon>
        <taxon>Pseudomonadota</taxon>
        <taxon>Gammaproteobacteria</taxon>
        <taxon>Pasteurellales</taxon>
        <taxon>Pasteurellaceae</taxon>
        <taxon>Phocoenobacter</taxon>
    </lineage>
</organism>
<dbReference type="Proteomes" id="UP000255417">
    <property type="component" value="Unassembled WGS sequence"/>
</dbReference>
<gene>
    <name evidence="1" type="ORF">NCTC12872_01266</name>
</gene>
<proteinExistence type="predicted"/>
<name>A0A379CAH0_9PAST</name>
<keyword evidence="2" id="KW-1185">Reference proteome</keyword>
<accession>A0A379CAH0</accession>
<evidence type="ECO:0000313" key="2">
    <source>
        <dbReference type="Proteomes" id="UP000255417"/>
    </source>
</evidence>
<reference evidence="1 2" key="1">
    <citation type="submission" date="2018-06" db="EMBL/GenBank/DDBJ databases">
        <authorList>
            <consortium name="Pathogen Informatics"/>
            <person name="Doyle S."/>
        </authorList>
    </citation>
    <scope>NUCLEOTIDE SEQUENCE [LARGE SCALE GENOMIC DNA]</scope>
    <source>
        <strain evidence="1 2">NCTC12872</strain>
    </source>
</reference>
<dbReference type="EMBL" id="UGTA01000001">
    <property type="protein sequence ID" value="SUB59283.1"/>
    <property type="molecule type" value="Genomic_DNA"/>
</dbReference>
<protein>
    <submittedName>
        <fullName evidence="1">Uncharacterized protein</fullName>
    </submittedName>
</protein>